<keyword evidence="2" id="KW-0254">Endocytosis</keyword>
<feature type="region of interest" description="Disordered" evidence="11">
    <location>
        <begin position="519"/>
        <end position="601"/>
    </location>
</feature>
<reference evidence="13" key="2">
    <citation type="submission" date="2025-08" db="UniProtKB">
        <authorList>
            <consortium name="Ensembl"/>
        </authorList>
    </citation>
    <scope>IDENTIFICATION</scope>
</reference>
<dbReference type="InterPro" id="IPR035914">
    <property type="entry name" value="Sperma_CUB_dom_sf"/>
</dbReference>
<comment type="caution">
    <text evidence="10">Lacks conserved residue(s) required for the propagation of feature annotation.</text>
</comment>
<dbReference type="CDD" id="cd00041">
    <property type="entry name" value="CUB"/>
    <property type="match status" value="1"/>
</dbReference>
<reference evidence="13 14" key="1">
    <citation type="submission" date="2017-08" db="EMBL/GenBank/DDBJ databases">
        <title>USMARCv1.0.</title>
        <authorList>
            <person name="Hannum G.I."/>
            <person name="Koren S."/>
            <person name="Schroeder S.G."/>
            <person name="Chin S.C."/>
            <person name="Nonneman D.J."/>
            <person name="Becker S.A."/>
            <person name="Rosen B.D."/>
            <person name="Bickhart D.M."/>
            <person name="Putnam N.H."/>
            <person name="Green R.E."/>
            <person name="Tuggle C.K."/>
            <person name="Liu H."/>
            <person name="Rohrer G.A."/>
            <person name="Warr A."/>
            <person name="Hall R."/>
            <person name="Kim K."/>
            <person name="Hume D.A."/>
            <person name="Talbot R."/>
            <person name="Chow W."/>
            <person name="Howe K."/>
            <person name="Schwartz A.S."/>
            <person name="Watson M."/>
            <person name="Archibald A.L."/>
            <person name="Phillippy A.M."/>
            <person name="Smith T.P.L."/>
        </authorList>
    </citation>
    <scope>NUCLEOTIDE SEQUENCE [LARGE SCALE GENOMIC DNA]</scope>
</reference>
<feature type="disulfide bond" evidence="10">
    <location>
        <begin position="336"/>
        <end position="351"/>
    </location>
</feature>
<dbReference type="Ensembl" id="ENSSSCT00070042298.1">
    <property type="protein sequence ID" value="ENSSSCP00070035553.1"/>
    <property type="gene ID" value="ENSSSCG00070021273.1"/>
</dbReference>
<sequence length="672" mass="72078">MLPAILLLLGGALAHQDRILFPNHACEDPPAVLLEVQGTIQRPLGRDSRISPANCTWLILGSKEQTVTIRFQKLHLACGSERLILSSPFQPQLSLCEAPASPLQLPGGNVTITYSYAGARAPMGQGFLLSYSQDWLMCLQEEFQCLNHRCVPLAQRCDGFDACGDGSDEAGCSSDPFPELTPVPVPTPPCNHTLEDFYGVFSSLGYSHLASVSHPQSCLWLLDPHDGRRLAVRFTALDLGYGDAVHVYDGTGPPETLRLLRSLTHFSNGKAVTVETLSGQATVDYHTVAWSSGRGFNATYHVRGYCLPWDRPCGLGSGLGASEGLGERCYSEAQRCDGSWDCADGTDEENCPSCPPGHYPCGAAGTPGATACYLPADRCNYQTFCADGADERRCRHCQPGNFRCRDENLVCGLLLVIALGCTCKLYAIRTQEYSIFAPLSRMEAEIVQQQAPPSYGQLIAQGAIPPVEDFPTENPNDNSVLGNLRSLLQILRQDMTPGGATGARRRQRGRSMRRLVRRLRRWGLLPRTNPPARTPETRSQVTSSAAPPETLDGSTGLASEGGAVGGQDGEQAPPLPVKAPLPPASTSAAFPTVSEAPGPLPSASLEPSLLSGVVQALRGRLLPSLRPPGPTRDPPGPHTTVLSPEDEDDVLLVPLAEPGVWVVEAEDEPLLA</sequence>
<dbReference type="SUPFAM" id="SSF49854">
    <property type="entry name" value="Spermadhesin, CUB domain"/>
    <property type="match status" value="2"/>
</dbReference>
<evidence type="ECO:0000256" key="1">
    <source>
        <dbReference type="ARBA" id="ARBA00004167"/>
    </source>
</evidence>
<keyword evidence="7 10" id="KW-1015">Disulfide bond</keyword>
<dbReference type="GO" id="GO:0006897">
    <property type="term" value="P:endocytosis"/>
    <property type="evidence" value="ECO:0007669"/>
    <property type="project" value="UniProtKB-KW"/>
</dbReference>
<dbReference type="PROSITE" id="PS01180">
    <property type="entry name" value="CUB"/>
    <property type="match status" value="1"/>
</dbReference>
<dbReference type="InterPro" id="IPR002172">
    <property type="entry name" value="LDrepeatLR_classA_rpt"/>
</dbReference>
<accession>A0A4X1UYX1</accession>
<dbReference type="SMART" id="SM00042">
    <property type="entry name" value="CUB"/>
    <property type="match status" value="1"/>
</dbReference>
<dbReference type="PRINTS" id="PR00261">
    <property type="entry name" value="LDLRECEPTOR"/>
</dbReference>
<evidence type="ECO:0000256" key="8">
    <source>
        <dbReference type="ARBA" id="ARBA00023176"/>
    </source>
</evidence>
<keyword evidence="4" id="KW-0677">Repeat</keyword>
<protein>
    <submittedName>
        <fullName evidence="13">LDL receptor related protein 10</fullName>
    </submittedName>
</protein>
<feature type="compositionally biased region" description="Pro residues" evidence="11">
    <location>
        <begin position="573"/>
        <end position="583"/>
    </location>
</feature>
<evidence type="ECO:0000256" key="5">
    <source>
        <dbReference type="ARBA" id="ARBA00022989"/>
    </source>
</evidence>
<keyword evidence="5" id="KW-1133">Transmembrane helix</keyword>
<evidence type="ECO:0000256" key="7">
    <source>
        <dbReference type="ARBA" id="ARBA00023157"/>
    </source>
</evidence>
<dbReference type="SUPFAM" id="SSF57424">
    <property type="entry name" value="LDL receptor-like module"/>
    <property type="match status" value="2"/>
</dbReference>
<dbReference type="Gene3D" id="4.10.400.10">
    <property type="entry name" value="Low-density Lipoprotein Receptor"/>
    <property type="match status" value="3"/>
</dbReference>
<feature type="disulfide bond" evidence="10">
    <location>
        <begin position="157"/>
        <end position="172"/>
    </location>
</feature>
<keyword evidence="8" id="KW-0168">Coated pit</keyword>
<dbReference type="Pfam" id="PF00057">
    <property type="entry name" value="Ldl_recept_a"/>
    <property type="match status" value="1"/>
</dbReference>
<keyword evidence="6" id="KW-0472">Membrane</keyword>
<evidence type="ECO:0000256" key="9">
    <source>
        <dbReference type="ARBA" id="ARBA00037878"/>
    </source>
</evidence>
<evidence type="ECO:0000256" key="3">
    <source>
        <dbReference type="ARBA" id="ARBA00022692"/>
    </source>
</evidence>
<dbReference type="FunFam" id="4.10.400.10:FF:000055">
    <property type="entry name" value="Low-density lipoprotein receptor-related protein 10"/>
    <property type="match status" value="1"/>
</dbReference>
<dbReference type="Proteomes" id="UP000314985">
    <property type="component" value="Chromosome 7"/>
</dbReference>
<evidence type="ECO:0000313" key="14">
    <source>
        <dbReference type="Proteomes" id="UP000314985"/>
    </source>
</evidence>
<dbReference type="Pfam" id="PF00431">
    <property type="entry name" value="CUB"/>
    <property type="match status" value="1"/>
</dbReference>
<comment type="subcellular location">
    <subcellularLocation>
        <location evidence="9">Membrane</location>
        <location evidence="9">Coated pit</location>
    </subcellularLocation>
    <subcellularLocation>
        <location evidence="1">Membrane</location>
        <topology evidence="1">Single-pass membrane protein</topology>
    </subcellularLocation>
</comment>
<keyword evidence="3" id="KW-0812">Transmembrane</keyword>
<evidence type="ECO:0000256" key="11">
    <source>
        <dbReference type="SAM" id="MobiDB-lite"/>
    </source>
</evidence>
<evidence type="ECO:0000256" key="4">
    <source>
        <dbReference type="ARBA" id="ARBA00022737"/>
    </source>
</evidence>
<dbReference type="FunFam" id="4.10.400.10:FF:000100">
    <property type="entry name" value="LDL receptor related protein 10"/>
    <property type="match status" value="1"/>
</dbReference>
<dbReference type="AlphaFoldDB" id="A0A4X1UYX1"/>
<dbReference type="InterPro" id="IPR036055">
    <property type="entry name" value="LDL_receptor-like_sf"/>
</dbReference>
<feature type="disulfide bond" evidence="10">
    <location>
        <begin position="379"/>
        <end position="394"/>
    </location>
</feature>
<feature type="region of interest" description="Disordered" evidence="11">
    <location>
        <begin position="620"/>
        <end position="647"/>
    </location>
</feature>
<evidence type="ECO:0000256" key="2">
    <source>
        <dbReference type="ARBA" id="ARBA00022583"/>
    </source>
</evidence>
<evidence type="ECO:0000256" key="10">
    <source>
        <dbReference type="PROSITE-ProRule" id="PRU00124"/>
    </source>
</evidence>
<dbReference type="CDD" id="cd00112">
    <property type="entry name" value="LDLa"/>
    <property type="match status" value="2"/>
</dbReference>
<feature type="disulfide bond" evidence="10">
    <location>
        <begin position="145"/>
        <end position="163"/>
    </location>
</feature>
<dbReference type="InterPro" id="IPR000859">
    <property type="entry name" value="CUB_dom"/>
</dbReference>
<feature type="domain" description="CUB" evidence="12">
    <location>
        <begin position="190"/>
        <end position="303"/>
    </location>
</feature>
<evidence type="ECO:0000313" key="13">
    <source>
        <dbReference type="Ensembl" id="ENSSSCP00070035553.1"/>
    </source>
</evidence>
<feature type="compositionally biased region" description="Pro residues" evidence="11">
    <location>
        <begin position="625"/>
        <end position="637"/>
    </location>
</feature>
<dbReference type="FunFam" id="4.10.400.10:FF:000091">
    <property type="entry name" value="Low-density lipoprotein receptor (Ldl)"/>
    <property type="match status" value="1"/>
</dbReference>
<dbReference type="GO" id="GO:0005905">
    <property type="term" value="C:clathrin-coated pit"/>
    <property type="evidence" value="ECO:0007669"/>
    <property type="project" value="UniProtKB-KW"/>
</dbReference>
<dbReference type="PROSITE" id="PS50068">
    <property type="entry name" value="LDLRA_2"/>
    <property type="match status" value="3"/>
</dbReference>
<dbReference type="SMART" id="SM00192">
    <property type="entry name" value="LDLa"/>
    <property type="match status" value="3"/>
</dbReference>
<dbReference type="InterPro" id="IPR050685">
    <property type="entry name" value="LDLR"/>
</dbReference>
<organism evidence="13 14">
    <name type="scientific">Sus scrofa</name>
    <name type="common">Pig</name>
    <dbReference type="NCBI Taxonomy" id="9823"/>
    <lineage>
        <taxon>Eukaryota</taxon>
        <taxon>Metazoa</taxon>
        <taxon>Chordata</taxon>
        <taxon>Craniata</taxon>
        <taxon>Vertebrata</taxon>
        <taxon>Euteleostomi</taxon>
        <taxon>Mammalia</taxon>
        <taxon>Eutheria</taxon>
        <taxon>Laurasiatheria</taxon>
        <taxon>Artiodactyla</taxon>
        <taxon>Suina</taxon>
        <taxon>Suidae</taxon>
        <taxon>Sus</taxon>
    </lineage>
</organism>
<dbReference type="PANTHER" id="PTHR24270">
    <property type="entry name" value="LOW-DENSITY LIPOPROTEIN RECEPTOR-RELATED"/>
    <property type="match status" value="1"/>
</dbReference>
<dbReference type="Gene3D" id="2.60.120.290">
    <property type="entry name" value="Spermadhesin, CUB domain"/>
    <property type="match status" value="2"/>
</dbReference>
<proteinExistence type="predicted"/>
<dbReference type="PANTHER" id="PTHR24270:SF17">
    <property type="entry name" value="LOW-DENSITY LIPOPROTEIN RECEPTOR-RELATED PROTEIN 10"/>
    <property type="match status" value="1"/>
</dbReference>
<name>A0A4X1UYX1_PIG</name>
<evidence type="ECO:0000256" key="6">
    <source>
        <dbReference type="ARBA" id="ARBA00023136"/>
    </source>
</evidence>
<evidence type="ECO:0000259" key="12">
    <source>
        <dbReference type="PROSITE" id="PS01180"/>
    </source>
</evidence>
<feature type="disulfide bond" evidence="10">
    <location>
        <begin position="138"/>
        <end position="150"/>
    </location>
</feature>